<organism evidence="2 3">
    <name type="scientific">Candidatus Daviesbacteria bacterium RIFCSPHIGHO2_12_FULL_43_11</name>
    <dbReference type="NCBI Taxonomy" id="1797780"/>
    <lineage>
        <taxon>Bacteria</taxon>
        <taxon>Candidatus Daviesiibacteriota</taxon>
    </lineage>
</organism>
<dbReference type="STRING" id="1797780.A3E45_00415"/>
<feature type="transmembrane region" description="Helical" evidence="1">
    <location>
        <begin position="67"/>
        <end position="84"/>
    </location>
</feature>
<keyword evidence="1" id="KW-0472">Membrane</keyword>
<accession>A0A1F5K4K0</accession>
<reference evidence="2 3" key="1">
    <citation type="journal article" date="2016" name="Nat. Commun.">
        <title>Thousands of microbial genomes shed light on interconnected biogeochemical processes in an aquifer system.</title>
        <authorList>
            <person name="Anantharaman K."/>
            <person name="Brown C.T."/>
            <person name="Hug L.A."/>
            <person name="Sharon I."/>
            <person name="Castelle C.J."/>
            <person name="Probst A.J."/>
            <person name="Thomas B.C."/>
            <person name="Singh A."/>
            <person name="Wilkins M.J."/>
            <person name="Karaoz U."/>
            <person name="Brodie E.L."/>
            <person name="Williams K.H."/>
            <person name="Hubbard S.S."/>
            <person name="Banfield J.F."/>
        </authorList>
    </citation>
    <scope>NUCLEOTIDE SEQUENCE [LARGE SCALE GENOMIC DNA]</scope>
</reference>
<protein>
    <submittedName>
        <fullName evidence="2">Uncharacterized protein</fullName>
    </submittedName>
</protein>
<evidence type="ECO:0000313" key="2">
    <source>
        <dbReference type="EMBL" id="OGE35745.1"/>
    </source>
</evidence>
<keyword evidence="1" id="KW-1133">Transmembrane helix</keyword>
<evidence type="ECO:0000313" key="3">
    <source>
        <dbReference type="Proteomes" id="UP000176405"/>
    </source>
</evidence>
<evidence type="ECO:0000256" key="1">
    <source>
        <dbReference type="SAM" id="Phobius"/>
    </source>
</evidence>
<gene>
    <name evidence="2" type="ORF">A3E45_00415</name>
</gene>
<comment type="caution">
    <text evidence="2">The sequence shown here is derived from an EMBL/GenBank/DDBJ whole genome shotgun (WGS) entry which is preliminary data.</text>
</comment>
<dbReference type="AlphaFoldDB" id="A0A1F5K4K0"/>
<proteinExistence type="predicted"/>
<name>A0A1F5K4K0_9BACT</name>
<sequence>MNIGGSMQELTDFWRASSIIGYTLIIFMALTELVLRKRGKRSLIILLKSEFIVLVYIILARLAIGDWFMGIVVVFLALLYFGEINKLSKKVNKED</sequence>
<keyword evidence="1" id="KW-0812">Transmembrane</keyword>
<feature type="transmembrane region" description="Helical" evidence="1">
    <location>
        <begin position="42"/>
        <end position="61"/>
    </location>
</feature>
<dbReference type="EMBL" id="MFDH01000018">
    <property type="protein sequence ID" value="OGE35745.1"/>
    <property type="molecule type" value="Genomic_DNA"/>
</dbReference>
<dbReference type="Proteomes" id="UP000176405">
    <property type="component" value="Unassembled WGS sequence"/>
</dbReference>
<feature type="transmembrane region" description="Helical" evidence="1">
    <location>
        <begin position="13"/>
        <end position="35"/>
    </location>
</feature>